<dbReference type="Pfam" id="PF10545">
    <property type="entry name" value="MADF_DNA_bdg"/>
    <property type="match status" value="1"/>
</dbReference>
<evidence type="ECO:0000313" key="2">
    <source>
        <dbReference type="EMBL" id="KAJ8041360.1"/>
    </source>
</evidence>
<evidence type="ECO:0000313" key="3">
    <source>
        <dbReference type="Proteomes" id="UP001152320"/>
    </source>
</evidence>
<evidence type="ECO:0000259" key="1">
    <source>
        <dbReference type="Pfam" id="PF10545"/>
    </source>
</evidence>
<organism evidence="2 3">
    <name type="scientific">Holothuria leucospilota</name>
    <name type="common">Black long sea cucumber</name>
    <name type="synonym">Mertensiothuria leucospilota</name>
    <dbReference type="NCBI Taxonomy" id="206669"/>
    <lineage>
        <taxon>Eukaryota</taxon>
        <taxon>Metazoa</taxon>
        <taxon>Echinodermata</taxon>
        <taxon>Eleutherozoa</taxon>
        <taxon>Echinozoa</taxon>
        <taxon>Holothuroidea</taxon>
        <taxon>Aspidochirotacea</taxon>
        <taxon>Aspidochirotida</taxon>
        <taxon>Holothuriidae</taxon>
        <taxon>Holothuria</taxon>
    </lineage>
</organism>
<reference evidence="2" key="1">
    <citation type="submission" date="2021-10" db="EMBL/GenBank/DDBJ databases">
        <title>Tropical sea cucumber genome reveals ecological adaptation and Cuvierian tubules defense mechanism.</title>
        <authorList>
            <person name="Chen T."/>
        </authorList>
    </citation>
    <scope>NUCLEOTIDE SEQUENCE</scope>
    <source>
        <strain evidence="2">Nanhai2018</strain>
        <tissue evidence="2">Muscle</tissue>
    </source>
</reference>
<dbReference type="InterPro" id="IPR006578">
    <property type="entry name" value="MADF-dom"/>
</dbReference>
<dbReference type="Proteomes" id="UP001152320">
    <property type="component" value="Chromosome 5"/>
</dbReference>
<protein>
    <recommendedName>
        <fullName evidence="1">MADF domain-containing protein</fullName>
    </recommendedName>
</protein>
<name>A0A9Q1CAX9_HOLLE</name>
<feature type="domain" description="MADF" evidence="1">
    <location>
        <begin position="9"/>
        <end position="55"/>
    </location>
</feature>
<dbReference type="EMBL" id="JAIZAY010000005">
    <property type="protein sequence ID" value="KAJ8041360.1"/>
    <property type="molecule type" value="Genomic_DNA"/>
</dbReference>
<keyword evidence="3" id="KW-1185">Reference proteome</keyword>
<dbReference type="AlphaFoldDB" id="A0A9Q1CAX9"/>
<dbReference type="OrthoDB" id="6600747at2759"/>
<gene>
    <name evidence="2" type="ORF">HOLleu_12159</name>
</gene>
<comment type="caution">
    <text evidence="2">The sequence shown here is derived from an EMBL/GenBank/DDBJ whole genome shotgun (WGS) entry which is preliminary data.</text>
</comment>
<sequence>MWDILFIFPALEWKKKWRNQRDTYMKKRREVKSNKSGQVAERAKKWHFFEVSSFLDTFIEENNTDSVPFFESGCALSLEDELYFGNLTAR</sequence>
<accession>A0A9Q1CAX9</accession>
<proteinExistence type="predicted"/>